<dbReference type="AlphaFoldDB" id="A0A6C0IFL0"/>
<accession>A0A6C0IFL0</accession>
<sequence length="306" mass="36593">MNSSQLKCINIKSRHYLSEQCKNKVVFGKEFCSKHLKNPHRFIQKEKNIKQIMIIQSIWRKYSSRQYFKRQGPARGDLSVSNNQCELYSLEPLVTIPKIYIYSYSDTKKNIWCFDIRTLSFLLSKSKEIKNPYTRDVISKENINKIHNRLKWLKSKKYDTMYIDNTTFTSEQIWNQKVLDCFSKMEELGYIVNTDWFHEMDKEDHINFYKKLYTLWNYRLNLTNKEKNAIIPSHNSTRNKLFKIDDIELKEEKVLKKTNLQLIERFITSAYDKPQKGLGVMYILMTLVQIIPAVGETFPWIYASIL</sequence>
<proteinExistence type="predicted"/>
<dbReference type="EMBL" id="MN740166">
    <property type="protein sequence ID" value="QHT91579.1"/>
    <property type="molecule type" value="Genomic_DNA"/>
</dbReference>
<protein>
    <submittedName>
        <fullName evidence="1">Uncharacterized protein</fullName>
    </submittedName>
</protein>
<organism evidence="1">
    <name type="scientific">viral metagenome</name>
    <dbReference type="NCBI Taxonomy" id="1070528"/>
    <lineage>
        <taxon>unclassified sequences</taxon>
        <taxon>metagenomes</taxon>
        <taxon>organismal metagenomes</taxon>
    </lineage>
</organism>
<reference evidence="1" key="1">
    <citation type="journal article" date="2020" name="Nature">
        <title>Giant virus diversity and host interactions through global metagenomics.</title>
        <authorList>
            <person name="Schulz F."/>
            <person name="Roux S."/>
            <person name="Paez-Espino D."/>
            <person name="Jungbluth S."/>
            <person name="Walsh D.A."/>
            <person name="Denef V.J."/>
            <person name="McMahon K.D."/>
            <person name="Konstantinidis K.T."/>
            <person name="Eloe-Fadrosh E.A."/>
            <person name="Kyrpides N.C."/>
            <person name="Woyke T."/>
        </authorList>
    </citation>
    <scope>NUCLEOTIDE SEQUENCE</scope>
    <source>
        <strain evidence="1">GVMAG-M-3300023184-77</strain>
    </source>
</reference>
<evidence type="ECO:0000313" key="1">
    <source>
        <dbReference type="EMBL" id="QHT91579.1"/>
    </source>
</evidence>
<name>A0A6C0IFL0_9ZZZZ</name>